<dbReference type="EMBL" id="BKCJ010199002">
    <property type="protein sequence ID" value="GEY67348.1"/>
    <property type="molecule type" value="Genomic_DNA"/>
</dbReference>
<evidence type="ECO:0008006" key="3">
    <source>
        <dbReference type="Google" id="ProtNLM"/>
    </source>
</evidence>
<proteinExistence type="predicted"/>
<organism evidence="2">
    <name type="scientific">Tanacetum cinerariifolium</name>
    <name type="common">Dalmatian daisy</name>
    <name type="synonym">Chrysanthemum cinerariifolium</name>
    <dbReference type="NCBI Taxonomy" id="118510"/>
    <lineage>
        <taxon>Eukaryota</taxon>
        <taxon>Viridiplantae</taxon>
        <taxon>Streptophyta</taxon>
        <taxon>Embryophyta</taxon>
        <taxon>Tracheophyta</taxon>
        <taxon>Spermatophyta</taxon>
        <taxon>Magnoliopsida</taxon>
        <taxon>eudicotyledons</taxon>
        <taxon>Gunneridae</taxon>
        <taxon>Pentapetalae</taxon>
        <taxon>asterids</taxon>
        <taxon>campanulids</taxon>
        <taxon>Asterales</taxon>
        <taxon>Asteraceae</taxon>
        <taxon>Asteroideae</taxon>
        <taxon>Anthemideae</taxon>
        <taxon>Anthemidinae</taxon>
        <taxon>Tanacetum</taxon>
    </lineage>
</organism>
<feature type="region of interest" description="Disordered" evidence="1">
    <location>
        <begin position="189"/>
        <end position="213"/>
    </location>
</feature>
<evidence type="ECO:0000313" key="2">
    <source>
        <dbReference type="EMBL" id="GEY67348.1"/>
    </source>
</evidence>
<comment type="caution">
    <text evidence="2">The sequence shown here is derived from an EMBL/GenBank/DDBJ whole genome shotgun (WGS) entry which is preliminary data.</text>
</comment>
<sequence length="481" mass="53971">MGRDTIQLEIVVSTISQEYLLEFTYEYDISEDLHPELPGLEERIVDFSEGKNNRFFWVDERVFHTVMDWRVSAPKDEMPVEDTYSPEAVAVQNTQRTPIQKQPEELLCLVGLIRRYFLGEDVYPIFLHDDDRDMNLFNLIRALNPTKVKIGTHPRASHESTVGGKSLASMGLETRPTFPVPTLQKTPADISDSDPLSFANPQSSKGAAIAGDPESEYTSFTSVVGSPESIYQPEWGVTNGCHLDTLEACQDLQVSTLQAQVTGEEKLKAAFEAFKKYENDRVEKHCAEMDARLDALSIDFDEELYPHMLIAIIGHRWVNGHGLRLAVIKCGESTEQRQVFADVVSARIAKCMSEGIKYGLEHVKANLDLEAIEAYDSEADTKYVTALRALRDLKYPMVDQLESLKDALIDVIMASLHLESDSGEDAPQCIRELRPMPIVAPQDLAILLADAATQMETSKNEVSPRLLRSKSLPAMHNLDWP</sequence>
<reference evidence="2" key="1">
    <citation type="journal article" date="2019" name="Sci. Rep.">
        <title>Draft genome of Tanacetum cinerariifolium, the natural source of mosquito coil.</title>
        <authorList>
            <person name="Yamashiro T."/>
            <person name="Shiraishi A."/>
            <person name="Satake H."/>
            <person name="Nakayama K."/>
        </authorList>
    </citation>
    <scope>NUCLEOTIDE SEQUENCE</scope>
</reference>
<name>A0A699HQF4_TANCI</name>
<dbReference type="AlphaFoldDB" id="A0A699HQF4"/>
<accession>A0A699HQF4</accession>
<gene>
    <name evidence="2" type="ORF">Tci_439322</name>
</gene>
<evidence type="ECO:0000256" key="1">
    <source>
        <dbReference type="SAM" id="MobiDB-lite"/>
    </source>
</evidence>
<protein>
    <recommendedName>
        <fullName evidence="3">Transposase (Putative), gypsy type</fullName>
    </recommendedName>
</protein>